<dbReference type="EC" id="1.7.2.1" evidence="3 14"/>
<feature type="binding site" description="type 1 copper site" evidence="12">
    <location>
        <position position="177"/>
    </location>
    <ligand>
        <name>Cu cation</name>
        <dbReference type="ChEBI" id="CHEBI:23378"/>
        <label>1</label>
    </ligand>
</feature>
<feature type="binding site" description="type 1 copper site" evidence="12">
    <location>
        <position position="178"/>
    </location>
    <ligand>
        <name>Cu cation</name>
        <dbReference type="ChEBI" id="CHEBI:23378"/>
        <label>1</label>
    </ligand>
</feature>
<dbReference type="PANTHER" id="PTHR35008">
    <property type="entry name" value="BLL4482 PROTEIN-RELATED"/>
    <property type="match status" value="1"/>
</dbReference>
<dbReference type="OrthoDB" id="9811281at2"/>
<comment type="cofactor">
    <cofactor evidence="14">
        <name>Cu(+)</name>
        <dbReference type="ChEBI" id="CHEBI:49552"/>
    </cofactor>
    <text evidence="14">Binds 1 Cu(+) ion.</text>
</comment>
<evidence type="ECO:0000256" key="3">
    <source>
        <dbReference type="ARBA" id="ARBA00011882"/>
    </source>
</evidence>
<sequence length="496" mass="52747">MKSLPFTKTALGVACAMLLGTLVGCGGDKAEAPKAEKAASSAQADKATLTEADIAKLPVEEAVLTHAPEVPPAIARDHAAKVVVKMETVEKTMRLADGVDYNFWTFDGQVPGRFIRVREGDYIEFHLSNHPDSKMPHNIDLHGATGPGGGAEGSFTAPGHTSQFSFQALQPGLYVYHCAVAPVGMHIANGMYGLILVEPKEGLPKVDKEFYVMQGDFYTKGKYGEPGLQPFDMDKAIKEEADYVVFNGSVGALTGDNALKAKVGETVRLFVGNGGPNLTSSFHVIGEIFDKVYMEGGSKINENIQTTLVPAGGAAITEFKLDVPGNYVLVDHAIFRAFNKGALGILTAEGEENHAIYSGKQKDSVYLPEGQATQAMPEDKAPAAPVAANKDERVKAGKAIYDANCAACHQPNGEGVPNAFPPLAGSDYFKDDKLKAVDAVVKGLSGKITVNGKEYNSVMPAVSLNDEQVANVVTYVLNSWGNQGGEVTPNEVKSRR</sequence>
<dbReference type="PROSITE" id="PS51257">
    <property type="entry name" value="PROKAR_LIPOPROTEIN"/>
    <property type="match status" value="1"/>
</dbReference>
<dbReference type="GO" id="GO:0020037">
    <property type="term" value="F:heme binding"/>
    <property type="evidence" value="ECO:0007669"/>
    <property type="project" value="InterPro"/>
</dbReference>
<dbReference type="GO" id="GO:0009055">
    <property type="term" value="F:electron transfer activity"/>
    <property type="evidence" value="ECO:0007669"/>
    <property type="project" value="InterPro"/>
</dbReference>
<dbReference type="Gene3D" id="1.10.760.10">
    <property type="entry name" value="Cytochrome c-like domain"/>
    <property type="match status" value="1"/>
</dbReference>
<dbReference type="Pfam" id="PF00034">
    <property type="entry name" value="Cytochrom_C"/>
    <property type="match status" value="1"/>
</dbReference>
<feature type="binding site" description="type 1 copper site" evidence="12">
    <location>
        <position position="186"/>
    </location>
    <ligand>
        <name>Cu cation</name>
        <dbReference type="ChEBI" id="CHEBI:23378"/>
        <label>1</label>
    </ligand>
</feature>
<keyword evidence="6 12" id="KW-0479">Metal-binding</keyword>
<dbReference type="SUPFAM" id="SSF46626">
    <property type="entry name" value="Cytochrome c"/>
    <property type="match status" value="1"/>
</dbReference>
<comment type="similarity">
    <text evidence="1 14">Belongs to the multicopper oxidase family.</text>
</comment>
<dbReference type="InterPro" id="IPR009056">
    <property type="entry name" value="Cyt_c-like_dom"/>
</dbReference>
<protein>
    <recommendedName>
        <fullName evidence="4 14">Copper-containing nitrite reductase</fullName>
        <ecNumber evidence="3 14">1.7.2.1</ecNumber>
    </recommendedName>
</protein>
<evidence type="ECO:0000256" key="4">
    <source>
        <dbReference type="ARBA" id="ARBA00017290"/>
    </source>
</evidence>
<dbReference type="InterPro" id="IPR001287">
    <property type="entry name" value="NO2-reductase_Cu"/>
</dbReference>
<dbReference type="Pfam" id="PF07732">
    <property type="entry name" value="Cu-oxidase_3"/>
    <property type="match status" value="1"/>
</dbReference>
<dbReference type="Gene3D" id="2.60.40.420">
    <property type="entry name" value="Cupredoxins - blue copper proteins"/>
    <property type="match status" value="2"/>
</dbReference>
<dbReference type="AlphaFoldDB" id="A0A378R720"/>
<comment type="subunit">
    <text evidence="2 14">Homotrimer.</text>
</comment>
<dbReference type="PRINTS" id="PR00695">
    <property type="entry name" value="CUNO2RDTASE"/>
</dbReference>
<evidence type="ECO:0000256" key="1">
    <source>
        <dbReference type="ARBA" id="ARBA00010609"/>
    </source>
</evidence>
<feature type="binding site" description="type 1 copper site" evidence="12">
    <location>
        <position position="137"/>
    </location>
    <ligand>
        <name>Cu cation</name>
        <dbReference type="ChEBI" id="CHEBI:23378"/>
        <label>1</label>
    </ligand>
</feature>
<dbReference type="CDD" id="cd04208">
    <property type="entry name" value="CuRO_2_CuNIR"/>
    <property type="match status" value="1"/>
</dbReference>
<reference evidence="16 17" key="1">
    <citation type="submission" date="2018-06" db="EMBL/GenBank/DDBJ databases">
        <authorList>
            <consortium name="Pathogen Informatics"/>
            <person name="Doyle S."/>
        </authorList>
    </citation>
    <scope>NUCLEOTIDE SEQUENCE [LARGE SCALE GENOMIC DNA]</scope>
    <source>
        <strain evidence="16 17">NCTC10293</strain>
    </source>
</reference>
<dbReference type="GO" id="GO:0050421">
    <property type="term" value="F:nitrite reductase (NO-forming) activity"/>
    <property type="evidence" value="ECO:0007669"/>
    <property type="project" value="UniProtKB-EC"/>
</dbReference>
<evidence type="ECO:0000256" key="9">
    <source>
        <dbReference type="ARBA" id="ARBA00023004"/>
    </source>
</evidence>
<dbReference type="InterPro" id="IPR051459">
    <property type="entry name" value="Cytochrome_c-type_DH"/>
</dbReference>
<dbReference type="PANTHER" id="PTHR35008:SF4">
    <property type="entry name" value="BLL4482 PROTEIN"/>
    <property type="match status" value="1"/>
</dbReference>
<dbReference type="InterPro" id="IPR036909">
    <property type="entry name" value="Cyt_c-like_dom_sf"/>
</dbReference>
<dbReference type="PROSITE" id="PS51007">
    <property type="entry name" value="CYTC"/>
    <property type="match status" value="1"/>
</dbReference>
<evidence type="ECO:0000256" key="11">
    <source>
        <dbReference type="ARBA" id="ARBA00049340"/>
    </source>
</evidence>
<keyword evidence="5 13" id="KW-0349">Heme</keyword>
<evidence type="ECO:0000256" key="10">
    <source>
        <dbReference type="ARBA" id="ARBA00023008"/>
    </source>
</evidence>
<dbReference type="Proteomes" id="UP000255279">
    <property type="component" value="Unassembled WGS sequence"/>
</dbReference>
<comment type="cofactor">
    <cofactor evidence="14">
        <name>Cu(2+)</name>
        <dbReference type="ChEBI" id="CHEBI:29036"/>
    </cofactor>
    <text evidence="14">Binds 1 Cu(+) ion.</text>
</comment>
<dbReference type="EMBL" id="UGQE01000004">
    <property type="protein sequence ID" value="STZ13785.1"/>
    <property type="molecule type" value="Genomic_DNA"/>
</dbReference>
<gene>
    <name evidence="16" type="primary">aniA</name>
    <name evidence="16" type="ORF">NCTC10293_01363</name>
</gene>
<evidence type="ECO:0000256" key="8">
    <source>
        <dbReference type="ARBA" id="ARBA00023002"/>
    </source>
</evidence>
<keyword evidence="7" id="KW-0677">Repeat</keyword>
<dbReference type="NCBIfam" id="TIGR02376">
    <property type="entry name" value="Cu_nitrite_red"/>
    <property type="match status" value="1"/>
</dbReference>
<evidence type="ECO:0000256" key="7">
    <source>
        <dbReference type="ARBA" id="ARBA00022737"/>
    </source>
</evidence>
<evidence type="ECO:0000256" key="5">
    <source>
        <dbReference type="ARBA" id="ARBA00022617"/>
    </source>
</evidence>
<evidence type="ECO:0000256" key="6">
    <source>
        <dbReference type="ARBA" id="ARBA00022723"/>
    </source>
</evidence>
<evidence type="ECO:0000256" key="14">
    <source>
        <dbReference type="RuleBase" id="RU365025"/>
    </source>
</evidence>
<dbReference type="CDD" id="cd11020">
    <property type="entry name" value="CuRO_1_CuNIR"/>
    <property type="match status" value="1"/>
</dbReference>
<dbReference type="FunFam" id="2.60.40.420:FF:000093">
    <property type="entry name" value="Copper-containing nitrite reductase"/>
    <property type="match status" value="1"/>
</dbReference>
<dbReference type="InterPro" id="IPR008972">
    <property type="entry name" value="Cupredoxin"/>
</dbReference>
<evidence type="ECO:0000313" key="17">
    <source>
        <dbReference type="Proteomes" id="UP000255279"/>
    </source>
</evidence>
<feature type="domain" description="Cytochrome c" evidence="15">
    <location>
        <begin position="392"/>
        <end position="480"/>
    </location>
</feature>
<dbReference type="GO" id="GO:0005507">
    <property type="term" value="F:copper ion binding"/>
    <property type="evidence" value="ECO:0007669"/>
    <property type="project" value="InterPro"/>
</dbReference>
<dbReference type="RefSeq" id="WP_078276119.1">
    <property type="nucleotide sequence ID" value="NZ_CAACXO010000060.1"/>
</dbReference>
<evidence type="ECO:0000259" key="15">
    <source>
        <dbReference type="PROSITE" id="PS51007"/>
    </source>
</evidence>
<feature type="binding site" description="type 1 copper site" evidence="12">
    <location>
        <position position="142"/>
    </location>
    <ligand>
        <name>Cu cation</name>
        <dbReference type="ChEBI" id="CHEBI:23378"/>
        <label>1</label>
    </ligand>
</feature>
<evidence type="ECO:0000256" key="13">
    <source>
        <dbReference type="PROSITE-ProRule" id="PRU00433"/>
    </source>
</evidence>
<evidence type="ECO:0000313" key="16">
    <source>
        <dbReference type="EMBL" id="STZ13785.1"/>
    </source>
</evidence>
<proteinExistence type="inferred from homology"/>
<keyword evidence="9 13" id="KW-0408">Iron</keyword>
<accession>A0A378R720</accession>
<organism evidence="16 17">
    <name type="scientific">Moraxella caviae</name>
    <dbReference type="NCBI Taxonomy" id="34060"/>
    <lineage>
        <taxon>Bacteria</taxon>
        <taxon>Pseudomonadati</taxon>
        <taxon>Pseudomonadota</taxon>
        <taxon>Gammaproteobacteria</taxon>
        <taxon>Moraxellales</taxon>
        <taxon>Moraxellaceae</taxon>
        <taxon>Moraxella</taxon>
    </lineage>
</organism>
<keyword evidence="10 12" id="KW-0186">Copper</keyword>
<dbReference type="InterPro" id="IPR011707">
    <property type="entry name" value="Cu-oxidase-like_N"/>
</dbReference>
<feature type="binding site" description="type 1 copper site" evidence="12">
    <location>
        <position position="191"/>
    </location>
    <ligand>
        <name>Cu cation</name>
        <dbReference type="ChEBI" id="CHEBI:23378"/>
        <label>1</label>
    </ligand>
</feature>
<keyword evidence="8 14" id="KW-0560">Oxidoreductase</keyword>
<evidence type="ECO:0000256" key="2">
    <source>
        <dbReference type="ARBA" id="ARBA00011233"/>
    </source>
</evidence>
<evidence type="ECO:0000256" key="12">
    <source>
        <dbReference type="PIRSR" id="PIRSR601287-1"/>
    </source>
</evidence>
<dbReference type="SUPFAM" id="SSF49503">
    <property type="entry name" value="Cupredoxins"/>
    <property type="match status" value="2"/>
</dbReference>
<feature type="binding site" description="type 1 copper site" evidence="12">
    <location>
        <position position="332"/>
    </location>
    <ligand>
        <name>Cu cation</name>
        <dbReference type="ChEBI" id="CHEBI:23378"/>
        <label>1</label>
    </ligand>
</feature>
<name>A0A378R720_9GAMM</name>
<comment type="catalytic activity">
    <reaction evidence="11 14">
        <text>nitric oxide + Fe(III)-[cytochrome c] + H2O = Fe(II)-[cytochrome c] + nitrite + 2 H(+)</text>
        <dbReference type="Rhea" id="RHEA:15233"/>
        <dbReference type="Rhea" id="RHEA-COMP:10350"/>
        <dbReference type="Rhea" id="RHEA-COMP:14399"/>
        <dbReference type="ChEBI" id="CHEBI:15377"/>
        <dbReference type="ChEBI" id="CHEBI:15378"/>
        <dbReference type="ChEBI" id="CHEBI:16301"/>
        <dbReference type="ChEBI" id="CHEBI:16480"/>
        <dbReference type="ChEBI" id="CHEBI:29033"/>
        <dbReference type="ChEBI" id="CHEBI:29034"/>
        <dbReference type="EC" id="1.7.2.1"/>
    </reaction>
</comment>